<protein>
    <submittedName>
        <fullName evidence="2">Uncharacterized protein</fullName>
    </submittedName>
</protein>
<name>Q6ZKH2_ORYSJ</name>
<sequence length="178" mass="19334">MRWRMHTISGGGAVRAAPPFLSGSLPFLPSPPRSGGGERRWHRRWRSAEELVEAPRTAPPSPSHYFPSLPGSAKGRGVGGGAARRRLRWRQRRRHARPVPPLLDPMDGKGGGCGVSLLPSLSLSLSLPDPVAVWPEGRSAAAAVAWHGRVVAIFIDIKINAYLHHLHILNSGNLVKKK</sequence>
<accession>Q6ZKH2</accession>
<dbReference type="EMBL" id="AP003877">
    <property type="protein sequence ID" value="BAD03027.1"/>
    <property type="molecule type" value="Genomic_DNA"/>
</dbReference>
<dbReference type="AlphaFoldDB" id="Q6ZKH2"/>
<reference evidence="3" key="2">
    <citation type="journal article" date="2008" name="Nucleic Acids Res.">
        <title>The rice annotation project database (RAP-DB): 2008 update.</title>
        <authorList>
            <consortium name="The rice annotation project (RAP)"/>
        </authorList>
    </citation>
    <scope>GENOME REANNOTATION</scope>
    <source>
        <strain evidence="3">cv. Nipponbare</strain>
    </source>
</reference>
<gene>
    <name evidence="2" type="primary">OJ1119_E09.6</name>
</gene>
<feature type="region of interest" description="Disordered" evidence="1">
    <location>
        <begin position="52"/>
        <end position="81"/>
    </location>
</feature>
<dbReference type="Proteomes" id="UP000000763">
    <property type="component" value="Chromosome 8"/>
</dbReference>
<proteinExistence type="predicted"/>
<organism evidence="2 3">
    <name type="scientific">Oryza sativa subsp. japonica</name>
    <name type="common">Rice</name>
    <dbReference type="NCBI Taxonomy" id="39947"/>
    <lineage>
        <taxon>Eukaryota</taxon>
        <taxon>Viridiplantae</taxon>
        <taxon>Streptophyta</taxon>
        <taxon>Embryophyta</taxon>
        <taxon>Tracheophyta</taxon>
        <taxon>Spermatophyta</taxon>
        <taxon>Magnoliopsida</taxon>
        <taxon>Liliopsida</taxon>
        <taxon>Poales</taxon>
        <taxon>Poaceae</taxon>
        <taxon>BOP clade</taxon>
        <taxon>Oryzoideae</taxon>
        <taxon>Oryzeae</taxon>
        <taxon>Oryzinae</taxon>
        <taxon>Oryza</taxon>
        <taxon>Oryza sativa</taxon>
    </lineage>
</organism>
<evidence type="ECO:0000313" key="3">
    <source>
        <dbReference type="Proteomes" id="UP000000763"/>
    </source>
</evidence>
<evidence type="ECO:0000313" key="2">
    <source>
        <dbReference type="EMBL" id="BAD03027.1"/>
    </source>
</evidence>
<evidence type="ECO:0000256" key="1">
    <source>
        <dbReference type="SAM" id="MobiDB-lite"/>
    </source>
</evidence>
<reference evidence="3" key="1">
    <citation type="journal article" date="2005" name="Nature">
        <title>The map-based sequence of the rice genome.</title>
        <authorList>
            <consortium name="International rice genome sequencing project (IRGSP)"/>
            <person name="Matsumoto T."/>
            <person name="Wu J."/>
            <person name="Kanamori H."/>
            <person name="Katayose Y."/>
            <person name="Fujisawa M."/>
            <person name="Namiki N."/>
            <person name="Mizuno H."/>
            <person name="Yamamoto K."/>
            <person name="Antonio B.A."/>
            <person name="Baba T."/>
            <person name="Sakata K."/>
            <person name="Nagamura Y."/>
            <person name="Aoki H."/>
            <person name="Arikawa K."/>
            <person name="Arita K."/>
            <person name="Bito T."/>
            <person name="Chiden Y."/>
            <person name="Fujitsuka N."/>
            <person name="Fukunaka R."/>
            <person name="Hamada M."/>
            <person name="Harada C."/>
            <person name="Hayashi A."/>
            <person name="Hijishita S."/>
            <person name="Honda M."/>
            <person name="Hosokawa S."/>
            <person name="Ichikawa Y."/>
            <person name="Idonuma A."/>
            <person name="Iijima M."/>
            <person name="Ikeda M."/>
            <person name="Ikeno M."/>
            <person name="Ito K."/>
            <person name="Ito S."/>
            <person name="Ito T."/>
            <person name="Ito Y."/>
            <person name="Ito Y."/>
            <person name="Iwabuchi A."/>
            <person name="Kamiya K."/>
            <person name="Karasawa W."/>
            <person name="Kurita K."/>
            <person name="Katagiri S."/>
            <person name="Kikuta A."/>
            <person name="Kobayashi H."/>
            <person name="Kobayashi N."/>
            <person name="Machita K."/>
            <person name="Maehara T."/>
            <person name="Masukawa M."/>
            <person name="Mizubayashi T."/>
            <person name="Mukai Y."/>
            <person name="Nagasaki H."/>
            <person name="Nagata Y."/>
            <person name="Naito S."/>
            <person name="Nakashima M."/>
            <person name="Nakama Y."/>
            <person name="Nakamichi Y."/>
            <person name="Nakamura M."/>
            <person name="Meguro A."/>
            <person name="Negishi M."/>
            <person name="Ohta I."/>
            <person name="Ohta T."/>
            <person name="Okamoto M."/>
            <person name="Ono N."/>
            <person name="Saji S."/>
            <person name="Sakaguchi M."/>
            <person name="Sakai K."/>
            <person name="Shibata M."/>
            <person name="Shimokawa T."/>
            <person name="Song J."/>
            <person name="Takazaki Y."/>
            <person name="Terasawa K."/>
            <person name="Tsugane M."/>
            <person name="Tsuji K."/>
            <person name="Ueda S."/>
            <person name="Waki K."/>
            <person name="Yamagata H."/>
            <person name="Yamamoto M."/>
            <person name="Yamamoto S."/>
            <person name="Yamane H."/>
            <person name="Yoshiki S."/>
            <person name="Yoshihara R."/>
            <person name="Yukawa K."/>
            <person name="Zhong H."/>
            <person name="Yano M."/>
            <person name="Yuan Q."/>
            <person name="Ouyang S."/>
            <person name="Liu J."/>
            <person name="Jones K.M."/>
            <person name="Gansberger K."/>
            <person name="Moffat K."/>
            <person name="Hill J."/>
            <person name="Bera J."/>
            <person name="Fadrosh D."/>
            <person name="Jin S."/>
            <person name="Johri S."/>
            <person name="Kim M."/>
            <person name="Overton L."/>
            <person name="Reardon M."/>
            <person name="Tsitrin T."/>
            <person name="Vuong H."/>
            <person name="Weaver B."/>
            <person name="Ciecko A."/>
            <person name="Tallon L."/>
            <person name="Jackson J."/>
            <person name="Pai G."/>
            <person name="Aken S.V."/>
            <person name="Utterback T."/>
            <person name="Reidmuller S."/>
            <person name="Feldblyum T."/>
            <person name="Hsiao J."/>
            <person name="Zismann V."/>
            <person name="Iobst S."/>
            <person name="de Vazeille A.R."/>
            <person name="Buell C.R."/>
            <person name="Ying K."/>
            <person name="Li Y."/>
            <person name="Lu T."/>
            <person name="Huang Y."/>
            <person name="Zhao Q."/>
            <person name="Feng Q."/>
            <person name="Zhang L."/>
            <person name="Zhu J."/>
            <person name="Weng Q."/>
            <person name="Mu J."/>
            <person name="Lu Y."/>
            <person name="Fan D."/>
            <person name="Liu Y."/>
            <person name="Guan J."/>
            <person name="Zhang Y."/>
            <person name="Yu S."/>
            <person name="Liu X."/>
            <person name="Zhang Y."/>
            <person name="Hong G."/>
            <person name="Han B."/>
            <person name="Choisne N."/>
            <person name="Demange N."/>
            <person name="Orjeda G."/>
            <person name="Samain S."/>
            <person name="Cattolico L."/>
            <person name="Pelletier E."/>
            <person name="Couloux A."/>
            <person name="Segurens B."/>
            <person name="Wincker P."/>
            <person name="D'Hont A."/>
            <person name="Scarpelli C."/>
            <person name="Weissenbach J."/>
            <person name="Salanoubat M."/>
            <person name="Quetier F."/>
            <person name="Yu Y."/>
            <person name="Kim H.R."/>
            <person name="Rambo T."/>
            <person name="Currie J."/>
            <person name="Collura K."/>
            <person name="Luo M."/>
            <person name="Yang T."/>
            <person name="Ammiraju J.S.S."/>
            <person name="Engler F."/>
            <person name="Soderlund C."/>
            <person name="Wing R.A."/>
            <person name="Palmer L.E."/>
            <person name="de la Bastide M."/>
            <person name="Spiegel L."/>
            <person name="Nascimento L."/>
            <person name="Zutavern T."/>
            <person name="O'Shaughnessy A."/>
            <person name="Dike S."/>
            <person name="Dedhia N."/>
            <person name="Preston R."/>
            <person name="Balija V."/>
            <person name="McCombie W.R."/>
            <person name="Chow T."/>
            <person name="Chen H."/>
            <person name="Chung M."/>
            <person name="Chen C."/>
            <person name="Shaw J."/>
            <person name="Wu H."/>
            <person name="Hsiao K."/>
            <person name="Chao Y."/>
            <person name="Chu M."/>
            <person name="Cheng C."/>
            <person name="Hour A."/>
            <person name="Lee P."/>
            <person name="Lin S."/>
            <person name="Lin Y."/>
            <person name="Liou J."/>
            <person name="Liu S."/>
            <person name="Hsing Y."/>
            <person name="Raghuvanshi S."/>
            <person name="Mohanty A."/>
            <person name="Bharti A.K."/>
            <person name="Gaur A."/>
            <person name="Gupta V."/>
            <person name="Kumar D."/>
            <person name="Ravi V."/>
            <person name="Vij S."/>
            <person name="Kapur A."/>
            <person name="Khurana P."/>
            <person name="Khurana P."/>
            <person name="Khurana J.P."/>
            <person name="Tyagi A.K."/>
            <person name="Gaikwad K."/>
            <person name="Singh A."/>
            <person name="Dalal V."/>
            <person name="Srivastava S."/>
            <person name="Dixit A."/>
            <person name="Pal A.K."/>
            <person name="Ghazi I.A."/>
            <person name="Yadav M."/>
            <person name="Pandit A."/>
            <person name="Bhargava A."/>
            <person name="Sureshbabu K."/>
            <person name="Batra K."/>
            <person name="Sharma T.R."/>
            <person name="Mohapatra T."/>
            <person name="Singh N.K."/>
            <person name="Messing J."/>
            <person name="Nelson A.B."/>
            <person name="Fuks G."/>
            <person name="Kavchok S."/>
            <person name="Keizer G."/>
            <person name="Linton E."/>
            <person name="Llaca V."/>
            <person name="Song R."/>
            <person name="Tanyolac B."/>
            <person name="Young S."/>
            <person name="Ho-Il K."/>
            <person name="Hahn J.H."/>
            <person name="Sangsakoo G."/>
            <person name="Vanavichit A."/>
            <person name="de Mattos Luiz.A.T."/>
            <person name="Zimmer P.D."/>
            <person name="Malone G."/>
            <person name="Dellagostin O."/>
            <person name="de Oliveira A.C."/>
            <person name="Bevan M."/>
            <person name="Bancroft I."/>
            <person name="Minx P."/>
            <person name="Cordum H."/>
            <person name="Wilson R."/>
            <person name="Cheng Z."/>
            <person name="Jin W."/>
            <person name="Jiang J."/>
            <person name="Leong S.A."/>
            <person name="Iwama H."/>
            <person name="Gojobori T."/>
            <person name="Itoh T."/>
            <person name="Niimura Y."/>
            <person name="Fujii Y."/>
            <person name="Habara T."/>
            <person name="Sakai H."/>
            <person name="Sato Y."/>
            <person name="Wilson G."/>
            <person name="Kumar K."/>
            <person name="McCouch S."/>
            <person name="Juretic N."/>
            <person name="Hoen D."/>
            <person name="Wright S."/>
            <person name="Bruskiewich R."/>
            <person name="Bureau T."/>
            <person name="Miyao A."/>
            <person name="Hirochika H."/>
            <person name="Nishikawa T."/>
            <person name="Kadowaki K."/>
            <person name="Sugiura M."/>
            <person name="Burr B."/>
            <person name="Sasaki T."/>
        </authorList>
    </citation>
    <scope>NUCLEOTIDE SEQUENCE [LARGE SCALE GENOMIC DNA]</scope>
    <source>
        <strain evidence="3">cv. Nipponbare</strain>
    </source>
</reference>